<dbReference type="AlphaFoldDB" id="A0A7T7CDB0"/>
<dbReference type="InterPro" id="IPR013785">
    <property type="entry name" value="Aldolase_TIM"/>
</dbReference>
<dbReference type="RefSeq" id="WP_200125499.1">
    <property type="nucleotide sequence ID" value="NZ_CP054705.1"/>
</dbReference>
<dbReference type="PANTHER" id="PTHR42738:SF7">
    <property type="entry name" value="HYDROXYMETHYLGLUTARYL-COA LYASE"/>
    <property type="match status" value="1"/>
</dbReference>
<dbReference type="NCBIfam" id="NF004283">
    <property type="entry name" value="PRK05692.1"/>
    <property type="match status" value="1"/>
</dbReference>
<keyword evidence="6" id="KW-1185">Reference proteome</keyword>
<organism evidence="5 6">
    <name type="scientific">Salicibibacter cibarius</name>
    <dbReference type="NCBI Taxonomy" id="2743000"/>
    <lineage>
        <taxon>Bacteria</taxon>
        <taxon>Bacillati</taxon>
        <taxon>Bacillota</taxon>
        <taxon>Bacilli</taxon>
        <taxon>Bacillales</taxon>
        <taxon>Bacillaceae</taxon>
        <taxon>Salicibibacter</taxon>
    </lineage>
</organism>
<evidence type="ECO:0000256" key="2">
    <source>
        <dbReference type="ARBA" id="ARBA00022723"/>
    </source>
</evidence>
<dbReference type="InterPro" id="IPR000891">
    <property type="entry name" value="PYR_CT"/>
</dbReference>
<dbReference type="GO" id="GO:0004419">
    <property type="term" value="F:hydroxymethylglutaryl-CoA lyase activity"/>
    <property type="evidence" value="ECO:0007669"/>
    <property type="project" value="TreeGrafter"/>
</dbReference>
<evidence type="ECO:0000256" key="3">
    <source>
        <dbReference type="ARBA" id="ARBA00023239"/>
    </source>
</evidence>
<reference evidence="5 6" key="1">
    <citation type="submission" date="2020-06" db="EMBL/GenBank/DDBJ databases">
        <title>Genomic analysis of Salicibibacter sp. NKC5-3.</title>
        <authorList>
            <person name="Oh Y.J."/>
        </authorList>
    </citation>
    <scope>NUCLEOTIDE SEQUENCE [LARGE SCALE GENOMIC DNA]</scope>
    <source>
        <strain evidence="5 6">NKC5-3</strain>
    </source>
</reference>
<dbReference type="EMBL" id="CP054705">
    <property type="protein sequence ID" value="QQK77807.1"/>
    <property type="molecule type" value="Genomic_DNA"/>
</dbReference>
<dbReference type="KEGG" id="scia:HUG15_20990"/>
<dbReference type="FunFam" id="3.20.20.70:FF:000071">
    <property type="entry name" value="Hydroxymethylglutaryl-CoA lyase"/>
    <property type="match status" value="1"/>
</dbReference>
<dbReference type="PANTHER" id="PTHR42738">
    <property type="entry name" value="HYDROXYMETHYLGLUTARYL-COA LYASE"/>
    <property type="match status" value="1"/>
</dbReference>
<comment type="similarity">
    <text evidence="1">Belongs to the HMG-CoA lyase family.</text>
</comment>
<feature type="domain" description="Pyruvate carboxyltransferase" evidence="4">
    <location>
        <begin position="2"/>
        <end position="269"/>
    </location>
</feature>
<dbReference type="GO" id="GO:0006552">
    <property type="term" value="P:L-leucine catabolic process"/>
    <property type="evidence" value="ECO:0007669"/>
    <property type="project" value="TreeGrafter"/>
</dbReference>
<keyword evidence="3 5" id="KW-0456">Lyase</keyword>
<proteinExistence type="inferred from homology"/>
<dbReference type="SUPFAM" id="SSF51569">
    <property type="entry name" value="Aldolase"/>
    <property type="match status" value="1"/>
</dbReference>
<sequence>MIEICEVGPRDGLQNEKIRLTIEDRVEMIKKLQMSGIKKIEVASFVNAKVVPQMANAEEVIQAIPRQDGVRYAGLVLSPNGVERALACDLDDIHVVLAASTTFNLKNARRTTDESLKQLTPLIDQAKTKGRCVVSTIGNAFGCPFEGEVPFSRVLKIAEAFLEHGADQITLADTTGMADPKQVLENVNRFNQYFPETKLGLHFHNTRGLALANAYAGFQAGVRSFESSIGGLGGCPFAPMAVGNVCTEDLIHLFKQMNEETPGDLNQLVDTAEWVEGKVGHRLDGLVMKAGPA</sequence>
<dbReference type="Proteomes" id="UP000595823">
    <property type="component" value="Chromosome"/>
</dbReference>
<dbReference type="CDD" id="cd07938">
    <property type="entry name" value="DRE_TIM_HMGL"/>
    <property type="match status" value="1"/>
</dbReference>
<dbReference type="GO" id="GO:0046951">
    <property type="term" value="P:ketone body biosynthetic process"/>
    <property type="evidence" value="ECO:0007669"/>
    <property type="project" value="TreeGrafter"/>
</dbReference>
<dbReference type="Pfam" id="PF00682">
    <property type="entry name" value="HMGL-like"/>
    <property type="match status" value="1"/>
</dbReference>
<dbReference type="InterPro" id="IPR043594">
    <property type="entry name" value="HMGL"/>
</dbReference>
<dbReference type="GO" id="GO:0046872">
    <property type="term" value="F:metal ion binding"/>
    <property type="evidence" value="ECO:0007669"/>
    <property type="project" value="UniProtKB-KW"/>
</dbReference>
<evidence type="ECO:0000256" key="1">
    <source>
        <dbReference type="ARBA" id="ARBA00009405"/>
    </source>
</evidence>
<protein>
    <submittedName>
        <fullName evidence="5">Hydroxymethylglutaryl-CoA lyase</fullName>
    </submittedName>
</protein>
<keyword evidence="2" id="KW-0479">Metal-binding</keyword>
<dbReference type="PROSITE" id="PS50991">
    <property type="entry name" value="PYR_CT"/>
    <property type="match status" value="1"/>
</dbReference>
<evidence type="ECO:0000313" key="5">
    <source>
        <dbReference type="EMBL" id="QQK77807.1"/>
    </source>
</evidence>
<gene>
    <name evidence="5" type="ORF">HUG15_20990</name>
</gene>
<accession>A0A7T7CDB0</accession>
<evidence type="ECO:0000259" key="4">
    <source>
        <dbReference type="PROSITE" id="PS50991"/>
    </source>
</evidence>
<name>A0A7T7CDB0_9BACI</name>
<evidence type="ECO:0000313" key="6">
    <source>
        <dbReference type="Proteomes" id="UP000595823"/>
    </source>
</evidence>
<dbReference type="Gene3D" id="3.20.20.70">
    <property type="entry name" value="Aldolase class I"/>
    <property type="match status" value="1"/>
</dbReference>